<gene>
    <name evidence="1" type="ORF">TIFTF001_005193</name>
</gene>
<protein>
    <submittedName>
        <fullName evidence="1">Uncharacterized protein</fullName>
    </submittedName>
</protein>
<comment type="caution">
    <text evidence="1">The sequence shown here is derived from an EMBL/GenBank/DDBJ whole genome shotgun (WGS) entry which is preliminary data.</text>
</comment>
<evidence type="ECO:0000313" key="2">
    <source>
        <dbReference type="Proteomes" id="UP001187192"/>
    </source>
</evidence>
<dbReference type="EMBL" id="BTGU01000005">
    <property type="protein sequence ID" value="GMN35261.1"/>
    <property type="molecule type" value="Genomic_DNA"/>
</dbReference>
<keyword evidence="2" id="KW-1185">Reference proteome</keyword>
<name>A0AA88CYA4_FICCA</name>
<dbReference type="AlphaFoldDB" id="A0AA88CYA4"/>
<accession>A0AA88CYA4</accession>
<evidence type="ECO:0000313" key="1">
    <source>
        <dbReference type="EMBL" id="GMN35261.1"/>
    </source>
</evidence>
<sequence length="87" mass="9706">MLVARHKDELGMQIDRDRPLCRCVAQVARHGCHQVRIDVQGERLDSDNGAEIDVDGGRVARQVRRLGAFGWPRARIKGQLRCTMAGG</sequence>
<dbReference type="Proteomes" id="UP001187192">
    <property type="component" value="Unassembled WGS sequence"/>
</dbReference>
<reference evidence="1" key="1">
    <citation type="submission" date="2023-07" db="EMBL/GenBank/DDBJ databases">
        <title>draft genome sequence of fig (Ficus carica).</title>
        <authorList>
            <person name="Takahashi T."/>
            <person name="Nishimura K."/>
        </authorList>
    </citation>
    <scope>NUCLEOTIDE SEQUENCE</scope>
</reference>
<proteinExistence type="predicted"/>
<organism evidence="1 2">
    <name type="scientific">Ficus carica</name>
    <name type="common">Common fig</name>
    <dbReference type="NCBI Taxonomy" id="3494"/>
    <lineage>
        <taxon>Eukaryota</taxon>
        <taxon>Viridiplantae</taxon>
        <taxon>Streptophyta</taxon>
        <taxon>Embryophyta</taxon>
        <taxon>Tracheophyta</taxon>
        <taxon>Spermatophyta</taxon>
        <taxon>Magnoliopsida</taxon>
        <taxon>eudicotyledons</taxon>
        <taxon>Gunneridae</taxon>
        <taxon>Pentapetalae</taxon>
        <taxon>rosids</taxon>
        <taxon>fabids</taxon>
        <taxon>Rosales</taxon>
        <taxon>Moraceae</taxon>
        <taxon>Ficeae</taxon>
        <taxon>Ficus</taxon>
    </lineage>
</organism>